<keyword evidence="4" id="KW-1185">Reference proteome</keyword>
<evidence type="ECO:0000313" key="4">
    <source>
        <dbReference type="Proteomes" id="UP000185161"/>
    </source>
</evidence>
<evidence type="ECO:0000313" key="2">
    <source>
        <dbReference type="EMBL" id="APR53340.1"/>
    </source>
</evidence>
<organism evidence="2 4">
    <name type="scientific">Sphingomonas koreensis</name>
    <dbReference type="NCBI Taxonomy" id="93064"/>
    <lineage>
        <taxon>Bacteria</taxon>
        <taxon>Pseudomonadati</taxon>
        <taxon>Pseudomonadota</taxon>
        <taxon>Alphaproteobacteria</taxon>
        <taxon>Sphingomonadales</taxon>
        <taxon>Sphingomonadaceae</taxon>
        <taxon>Sphingomonas</taxon>
    </lineage>
</organism>
<keyword evidence="1" id="KW-0812">Transmembrane</keyword>
<accession>A0A1L6JCX1</accession>
<dbReference type="Proteomes" id="UP000286681">
    <property type="component" value="Unassembled WGS sequence"/>
</dbReference>
<dbReference type="EMBL" id="QQWO01000026">
    <property type="protein sequence ID" value="RSU99150.1"/>
    <property type="molecule type" value="Genomic_DNA"/>
</dbReference>
<protein>
    <submittedName>
        <fullName evidence="2">Uncharacterized protein</fullName>
    </submittedName>
</protein>
<gene>
    <name evidence="2" type="ORF">BRX40_13695</name>
    <name evidence="3" type="ORF">CA257_21095</name>
</gene>
<reference evidence="2" key="1">
    <citation type="submission" date="2016-12" db="EMBL/GenBank/DDBJ databases">
        <title>Whole genome sequencing of Sphingomonas koreensis.</title>
        <authorList>
            <person name="Conlan S."/>
            <person name="Thomas P.J."/>
            <person name="Mullikin J."/>
            <person name="Palmore T.N."/>
            <person name="Frank K.M."/>
            <person name="Segre J.A."/>
        </authorList>
    </citation>
    <scope>NUCLEOTIDE SEQUENCE</scope>
    <source>
        <strain evidence="2">ABOJV</strain>
    </source>
</reference>
<dbReference type="GeneID" id="44133618"/>
<evidence type="ECO:0000313" key="3">
    <source>
        <dbReference type="EMBL" id="RSU99150.1"/>
    </source>
</evidence>
<keyword evidence="1" id="KW-1133">Transmembrane helix</keyword>
<reference evidence="3 5" key="3">
    <citation type="submission" date="2018-07" db="EMBL/GenBank/DDBJ databases">
        <title>Genomic and Epidemiologic Investigation of an Indolent Hospital Outbreak.</title>
        <authorList>
            <person name="Johnson R.C."/>
            <person name="Deming C."/>
            <person name="Conlan S."/>
            <person name="Zellmer C.J."/>
            <person name="Michelin A.V."/>
            <person name="Lee-Lin S."/>
            <person name="Thomas P.J."/>
            <person name="Park M."/>
            <person name="Weingarten R.A."/>
            <person name="Less J."/>
            <person name="Dekker J.P."/>
            <person name="Frank K.M."/>
            <person name="Musser K.A."/>
            <person name="Mcquiston J.R."/>
            <person name="Henderson D.K."/>
            <person name="Lau A.F."/>
            <person name="Palmore T.N."/>
            <person name="Segre J.A."/>
        </authorList>
    </citation>
    <scope>NUCLEOTIDE SEQUENCE [LARGE SCALE GENOMIC DNA]</scope>
    <source>
        <strain evidence="3 5">SK-NIH.Env10_0317</strain>
    </source>
</reference>
<dbReference type="Proteomes" id="UP000185161">
    <property type="component" value="Chromosome"/>
</dbReference>
<reference evidence="4" key="2">
    <citation type="submission" date="2016-12" db="EMBL/GenBank/DDBJ databases">
        <title>Whole genome sequencing of Sphingomonas sp. ABOJV.</title>
        <authorList>
            <person name="Conlan S."/>
            <person name="Thomas P.J."/>
            <person name="Mullikin J."/>
            <person name="Palmore T.N."/>
            <person name="Frank K.M."/>
            <person name="Segre J.A."/>
        </authorList>
    </citation>
    <scope>NUCLEOTIDE SEQUENCE [LARGE SCALE GENOMIC DNA]</scope>
    <source>
        <strain evidence="4">ABOJV</strain>
    </source>
</reference>
<evidence type="ECO:0000313" key="5">
    <source>
        <dbReference type="Proteomes" id="UP000286681"/>
    </source>
</evidence>
<feature type="transmembrane region" description="Helical" evidence="1">
    <location>
        <begin position="39"/>
        <end position="58"/>
    </location>
</feature>
<dbReference type="KEGG" id="skr:BRX40_13695"/>
<dbReference type="AlphaFoldDB" id="A0A1L6JCX1"/>
<sequence>MSLRHQSGRAAGATRAAHAAEIILGLAVGLGLMDRPKEALIAFAIAVLLISIALRWALKQEEKR</sequence>
<evidence type="ECO:0000256" key="1">
    <source>
        <dbReference type="SAM" id="Phobius"/>
    </source>
</evidence>
<dbReference type="EMBL" id="CP018820">
    <property type="protein sequence ID" value="APR53340.1"/>
    <property type="molecule type" value="Genomic_DNA"/>
</dbReference>
<keyword evidence="1" id="KW-0472">Membrane</keyword>
<dbReference type="STRING" id="93064.BRX40_13695"/>
<proteinExistence type="predicted"/>
<dbReference type="RefSeq" id="WP_075151978.1">
    <property type="nucleotide sequence ID" value="NZ_CP018820.1"/>
</dbReference>
<name>A0A1L6JCX1_9SPHN</name>